<evidence type="ECO:0000313" key="6">
    <source>
        <dbReference type="EMBL" id="MBB6099785.1"/>
    </source>
</evidence>
<reference evidence="6 7" key="1">
    <citation type="submission" date="2020-08" db="EMBL/GenBank/DDBJ databases">
        <title>Genomic Encyclopedia of Type Strains, Phase IV (KMG-IV): sequencing the most valuable type-strain genomes for metagenomic binning, comparative biology and taxonomic classification.</title>
        <authorList>
            <person name="Goeker M."/>
        </authorList>
    </citation>
    <scope>NUCLEOTIDE SEQUENCE [LARGE SCALE GENOMIC DNA]</scope>
    <source>
        <strain evidence="6 7">DSM 21458</strain>
    </source>
</reference>
<dbReference type="InterPro" id="IPR020846">
    <property type="entry name" value="MFS_dom"/>
</dbReference>
<dbReference type="SUPFAM" id="SSF103473">
    <property type="entry name" value="MFS general substrate transporter"/>
    <property type="match status" value="1"/>
</dbReference>
<feature type="transmembrane region" description="Helical" evidence="4">
    <location>
        <begin position="85"/>
        <end position="103"/>
    </location>
</feature>
<name>A0A841I7J8_9DEIO</name>
<sequence length="400" mass="42617">MNRILKSLPWPRAKLSVVVRFVLVLALFELVRTGLYAAFLTAYGPKVMGLNLALVGLAWSLHYLADTLGRSLGGELVERFGLGRVTALCAALGLLCTALLPLATHPVLFIALAMLHGFSLSPLWPGVMTLATRAAADNQHARAVGFAQMGVTPFIGIGFLATTALAQPRLLSLFGIPAAWLMLVAVQVLLTVIALSLWSQRGAGTEHPQRQRLELRALLPLLPAALIQTLALTMLGPIINLYAKQLNLPTIGLMLVLGVGALAAYGALNWTGKLADRRGPHRVLIVGLLGAMLAFVGLAYVSQVWALVPVAILAGLGYACIVPGWGGLVARLLPEERRAVAWGALMTAENLGTAAGPAVGSFAWDFLGHRAPFLVGAALFFAVAVFYLLLMRRLRLQRVT</sequence>
<dbReference type="RefSeq" id="WP_183988521.1">
    <property type="nucleotide sequence ID" value="NZ_JACHHG010000015.1"/>
</dbReference>
<feature type="transmembrane region" description="Helical" evidence="4">
    <location>
        <begin position="48"/>
        <end position="65"/>
    </location>
</feature>
<dbReference type="InterPro" id="IPR052528">
    <property type="entry name" value="Sugar_transport-like"/>
</dbReference>
<feature type="transmembrane region" description="Helical" evidence="4">
    <location>
        <begin position="178"/>
        <end position="198"/>
    </location>
</feature>
<dbReference type="InterPro" id="IPR036259">
    <property type="entry name" value="MFS_trans_sf"/>
</dbReference>
<feature type="transmembrane region" description="Helical" evidence="4">
    <location>
        <begin position="307"/>
        <end position="328"/>
    </location>
</feature>
<feature type="transmembrane region" description="Helical" evidence="4">
    <location>
        <begin position="283"/>
        <end position="301"/>
    </location>
</feature>
<accession>A0A841I7J8</accession>
<dbReference type="GO" id="GO:0022857">
    <property type="term" value="F:transmembrane transporter activity"/>
    <property type="evidence" value="ECO:0007669"/>
    <property type="project" value="InterPro"/>
</dbReference>
<gene>
    <name evidence="6" type="ORF">HNR42_003243</name>
</gene>
<feature type="transmembrane region" description="Helical" evidence="4">
    <location>
        <begin position="340"/>
        <end position="364"/>
    </location>
</feature>
<evidence type="ECO:0000256" key="4">
    <source>
        <dbReference type="SAM" id="Phobius"/>
    </source>
</evidence>
<dbReference type="AlphaFoldDB" id="A0A841I7J8"/>
<keyword evidence="1 4" id="KW-0812">Transmembrane</keyword>
<feature type="transmembrane region" description="Helical" evidence="4">
    <location>
        <begin position="251"/>
        <end position="271"/>
    </location>
</feature>
<dbReference type="PANTHER" id="PTHR23526">
    <property type="entry name" value="INTEGRAL MEMBRANE TRANSPORT PROTEIN-RELATED"/>
    <property type="match status" value="1"/>
</dbReference>
<dbReference type="Proteomes" id="UP000569951">
    <property type="component" value="Unassembled WGS sequence"/>
</dbReference>
<feature type="domain" description="Major facilitator superfamily (MFS) profile" evidence="5">
    <location>
        <begin position="217"/>
        <end position="400"/>
    </location>
</feature>
<feature type="transmembrane region" description="Helical" evidence="4">
    <location>
        <begin position="21"/>
        <end position="42"/>
    </location>
</feature>
<dbReference type="Pfam" id="PF07690">
    <property type="entry name" value="MFS_1"/>
    <property type="match status" value="2"/>
</dbReference>
<feature type="transmembrane region" description="Helical" evidence="4">
    <location>
        <begin position="143"/>
        <end position="166"/>
    </location>
</feature>
<keyword evidence="3 4" id="KW-0472">Membrane</keyword>
<protein>
    <submittedName>
        <fullName evidence="6">MFS family permease</fullName>
    </submittedName>
</protein>
<dbReference type="PANTHER" id="PTHR23526:SF4">
    <property type="entry name" value="INTEGRAL MEMBRANE TRANSPORT PROTEIN"/>
    <property type="match status" value="1"/>
</dbReference>
<proteinExistence type="predicted"/>
<keyword evidence="2 4" id="KW-1133">Transmembrane helix</keyword>
<evidence type="ECO:0000259" key="5">
    <source>
        <dbReference type="PROSITE" id="PS50850"/>
    </source>
</evidence>
<feature type="transmembrane region" description="Helical" evidence="4">
    <location>
        <begin position="109"/>
        <end position="131"/>
    </location>
</feature>
<comment type="caution">
    <text evidence="6">The sequence shown here is derived from an EMBL/GenBank/DDBJ whole genome shotgun (WGS) entry which is preliminary data.</text>
</comment>
<organism evidence="6 7">
    <name type="scientific">Deinobacterium chartae</name>
    <dbReference type="NCBI Taxonomy" id="521158"/>
    <lineage>
        <taxon>Bacteria</taxon>
        <taxon>Thermotogati</taxon>
        <taxon>Deinococcota</taxon>
        <taxon>Deinococci</taxon>
        <taxon>Deinococcales</taxon>
        <taxon>Deinococcaceae</taxon>
        <taxon>Deinobacterium</taxon>
    </lineage>
</organism>
<evidence type="ECO:0000256" key="1">
    <source>
        <dbReference type="ARBA" id="ARBA00022692"/>
    </source>
</evidence>
<dbReference type="EMBL" id="JACHHG010000015">
    <property type="protein sequence ID" value="MBB6099785.1"/>
    <property type="molecule type" value="Genomic_DNA"/>
</dbReference>
<feature type="transmembrane region" description="Helical" evidence="4">
    <location>
        <begin position="370"/>
        <end position="390"/>
    </location>
</feature>
<evidence type="ECO:0000313" key="7">
    <source>
        <dbReference type="Proteomes" id="UP000569951"/>
    </source>
</evidence>
<dbReference type="InterPro" id="IPR011701">
    <property type="entry name" value="MFS"/>
</dbReference>
<evidence type="ECO:0000256" key="3">
    <source>
        <dbReference type="ARBA" id="ARBA00023136"/>
    </source>
</evidence>
<evidence type="ECO:0000256" key="2">
    <source>
        <dbReference type="ARBA" id="ARBA00022989"/>
    </source>
</evidence>
<dbReference type="PROSITE" id="PS50850">
    <property type="entry name" value="MFS"/>
    <property type="match status" value="1"/>
</dbReference>
<keyword evidence="7" id="KW-1185">Reference proteome</keyword>
<feature type="transmembrane region" description="Helical" evidence="4">
    <location>
        <begin position="218"/>
        <end position="239"/>
    </location>
</feature>
<dbReference type="Gene3D" id="1.20.1250.20">
    <property type="entry name" value="MFS general substrate transporter like domains"/>
    <property type="match status" value="2"/>
</dbReference>